<name>A0A9P9BMR4_9PEZI</name>
<dbReference type="EMBL" id="JAGTJQ010000008">
    <property type="protein sequence ID" value="KAH7026545.1"/>
    <property type="molecule type" value="Genomic_DNA"/>
</dbReference>
<dbReference type="Proteomes" id="UP000756346">
    <property type="component" value="Unassembled WGS sequence"/>
</dbReference>
<proteinExistence type="predicted"/>
<reference evidence="1" key="1">
    <citation type="journal article" date="2021" name="Nat. Commun.">
        <title>Genetic determinants of endophytism in the Arabidopsis root mycobiome.</title>
        <authorList>
            <person name="Mesny F."/>
            <person name="Miyauchi S."/>
            <person name="Thiergart T."/>
            <person name="Pickel B."/>
            <person name="Atanasova L."/>
            <person name="Karlsson M."/>
            <person name="Huettel B."/>
            <person name="Barry K.W."/>
            <person name="Haridas S."/>
            <person name="Chen C."/>
            <person name="Bauer D."/>
            <person name="Andreopoulos W."/>
            <person name="Pangilinan J."/>
            <person name="LaButti K."/>
            <person name="Riley R."/>
            <person name="Lipzen A."/>
            <person name="Clum A."/>
            <person name="Drula E."/>
            <person name="Henrissat B."/>
            <person name="Kohler A."/>
            <person name="Grigoriev I.V."/>
            <person name="Martin F.M."/>
            <person name="Hacquard S."/>
        </authorList>
    </citation>
    <scope>NUCLEOTIDE SEQUENCE</scope>
    <source>
        <strain evidence="1">MPI-CAGE-CH-0230</strain>
    </source>
</reference>
<dbReference type="GeneID" id="70186650"/>
<keyword evidence="2" id="KW-1185">Reference proteome</keyword>
<gene>
    <name evidence="1" type="ORF">B0I36DRAFT_352385</name>
</gene>
<sequence>MARVATFSDPHFPPTLVTYLCSCAAALFALPTSQPPSESSIARSGYASFCAPRGSPPPPHCSACAVVSCGAELTTARLCASVCVGQLRFAVRLPCEWVAAHAALGVRMVIPRR</sequence>
<protein>
    <submittedName>
        <fullName evidence="1">Uncharacterized protein</fullName>
    </submittedName>
</protein>
<comment type="caution">
    <text evidence="1">The sequence shown here is derived from an EMBL/GenBank/DDBJ whole genome shotgun (WGS) entry which is preliminary data.</text>
</comment>
<evidence type="ECO:0000313" key="1">
    <source>
        <dbReference type="EMBL" id="KAH7026545.1"/>
    </source>
</evidence>
<organism evidence="1 2">
    <name type="scientific">Microdochium trichocladiopsis</name>
    <dbReference type="NCBI Taxonomy" id="1682393"/>
    <lineage>
        <taxon>Eukaryota</taxon>
        <taxon>Fungi</taxon>
        <taxon>Dikarya</taxon>
        <taxon>Ascomycota</taxon>
        <taxon>Pezizomycotina</taxon>
        <taxon>Sordariomycetes</taxon>
        <taxon>Xylariomycetidae</taxon>
        <taxon>Xylariales</taxon>
        <taxon>Microdochiaceae</taxon>
        <taxon>Microdochium</taxon>
    </lineage>
</organism>
<accession>A0A9P9BMR4</accession>
<evidence type="ECO:0000313" key="2">
    <source>
        <dbReference type="Proteomes" id="UP000756346"/>
    </source>
</evidence>
<dbReference type="AlphaFoldDB" id="A0A9P9BMR4"/>
<dbReference type="RefSeq" id="XP_046009762.1">
    <property type="nucleotide sequence ID" value="XM_046157104.1"/>
</dbReference>